<name>A0AAE1Y0E0_9LAMI</name>
<reference evidence="1" key="2">
    <citation type="journal article" date="2024" name="Plant">
        <title>Genomic evolution and insights into agronomic trait innovations of Sesamum species.</title>
        <authorList>
            <person name="Miao H."/>
            <person name="Wang L."/>
            <person name="Qu L."/>
            <person name="Liu H."/>
            <person name="Sun Y."/>
            <person name="Le M."/>
            <person name="Wang Q."/>
            <person name="Wei S."/>
            <person name="Zheng Y."/>
            <person name="Lin W."/>
            <person name="Duan Y."/>
            <person name="Cao H."/>
            <person name="Xiong S."/>
            <person name="Wang X."/>
            <person name="Wei L."/>
            <person name="Li C."/>
            <person name="Ma Q."/>
            <person name="Ju M."/>
            <person name="Zhao R."/>
            <person name="Li G."/>
            <person name="Mu C."/>
            <person name="Tian Q."/>
            <person name="Mei H."/>
            <person name="Zhang T."/>
            <person name="Gao T."/>
            <person name="Zhang H."/>
        </authorList>
    </citation>
    <scope>NUCLEOTIDE SEQUENCE</scope>
    <source>
        <strain evidence="1">3651</strain>
    </source>
</reference>
<accession>A0AAE1Y0E0</accession>
<proteinExistence type="predicted"/>
<organism evidence="1 2">
    <name type="scientific">Sesamum alatum</name>
    <dbReference type="NCBI Taxonomy" id="300844"/>
    <lineage>
        <taxon>Eukaryota</taxon>
        <taxon>Viridiplantae</taxon>
        <taxon>Streptophyta</taxon>
        <taxon>Embryophyta</taxon>
        <taxon>Tracheophyta</taxon>
        <taxon>Spermatophyta</taxon>
        <taxon>Magnoliopsida</taxon>
        <taxon>eudicotyledons</taxon>
        <taxon>Gunneridae</taxon>
        <taxon>Pentapetalae</taxon>
        <taxon>asterids</taxon>
        <taxon>lamiids</taxon>
        <taxon>Lamiales</taxon>
        <taxon>Pedaliaceae</taxon>
        <taxon>Sesamum</taxon>
    </lineage>
</organism>
<dbReference type="Proteomes" id="UP001293254">
    <property type="component" value="Unassembled WGS sequence"/>
</dbReference>
<reference evidence="1" key="1">
    <citation type="submission" date="2020-06" db="EMBL/GenBank/DDBJ databases">
        <authorList>
            <person name="Li T."/>
            <person name="Hu X."/>
            <person name="Zhang T."/>
            <person name="Song X."/>
            <person name="Zhang H."/>
            <person name="Dai N."/>
            <person name="Sheng W."/>
            <person name="Hou X."/>
            <person name="Wei L."/>
        </authorList>
    </citation>
    <scope>NUCLEOTIDE SEQUENCE</scope>
    <source>
        <strain evidence="1">3651</strain>
        <tissue evidence="1">Leaf</tissue>
    </source>
</reference>
<dbReference type="EMBL" id="JACGWO010000008">
    <property type="protein sequence ID" value="KAK4421405.1"/>
    <property type="molecule type" value="Genomic_DNA"/>
</dbReference>
<dbReference type="AlphaFoldDB" id="A0AAE1Y0E0"/>
<keyword evidence="2" id="KW-1185">Reference proteome</keyword>
<evidence type="ECO:0000313" key="2">
    <source>
        <dbReference type="Proteomes" id="UP001293254"/>
    </source>
</evidence>
<gene>
    <name evidence="1" type="ORF">Salat_2091000</name>
</gene>
<evidence type="ECO:0000313" key="1">
    <source>
        <dbReference type="EMBL" id="KAK4421405.1"/>
    </source>
</evidence>
<sequence length="122" mass="13264">MIDKGRYLQVYRKPNPSIEERKDFTKIRASKGASGAEDASSWEVSKSTIPGAAEISTLGASPLAMGLLLSEDELESEILALELEDPLDSLDSLGMNKEGQKSYLLVSRMSRSREKSNATGGR</sequence>
<comment type="caution">
    <text evidence="1">The sequence shown here is derived from an EMBL/GenBank/DDBJ whole genome shotgun (WGS) entry which is preliminary data.</text>
</comment>
<protein>
    <submittedName>
        <fullName evidence="1">Uncharacterized protein</fullName>
    </submittedName>
</protein>